<name>A0A7D5Y4V7_9ACTN</name>
<proteinExistence type="predicted"/>
<feature type="chain" id="PRO_5039709603" evidence="1">
    <location>
        <begin position="20"/>
        <end position="253"/>
    </location>
</feature>
<dbReference type="InterPro" id="IPR053147">
    <property type="entry name" value="Hsp_HslJ-like"/>
</dbReference>
<dbReference type="EMBL" id="CP058905">
    <property type="protein sequence ID" value="QLJ96758.1"/>
    <property type="molecule type" value="Genomic_DNA"/>
</dbReference>
<dbReference type="AlphaFoldDB" id="A0A7D5Y4V7"/>
<feature type="domain" description="DUF306" evidence="2">
    <location>
        <begin position="46"/>
        <end position="129"/>
    </location>
</feature>
<sequence length="253" mass="26320">MTTLTNIVVMGLLAASAAAVLPGGGSGIEEGRTFQSVAVTQGGQPRPLLPGTVVRLRIADGSLRAHAGGNLISGQVGVEGARLVVTGQRATDLPYSPDQRAQDTWLGQFLGAGPGWTRDGDELLLRVDGTQIRLVAVPEVDRPLPDTYWLLESTSRPGAAPVPAGVHAHLVFHGGEVTGGLSCNWLGGGAEVGEGTVLVTGLGVTKRRCPEADIRLEIALFDVLDGEVAFALDVDQLELADADGNRLHLRAAF</sequence>
<evidence type="ECO:0000313" key="3">
    <source>
        <dbReference type="EMBL" id="QLJ96758.1"/>
    </source>
</evidence>
<dbReference type="Pfam" id="PF03724">
    <property type="entry name" value="META"/>
    <property type="match status" value="2"/>
</dbReference>
<keyword evidence="1" id="KW-0732">Signal</keyword>
<dbReference type="Gene3D" id="2.40.128.270">
    <property type="match status" value="1"/>
</dbReference>
<dbReference type="InterPro" id="IPR038670">
    <property type="entry name" value="HslJ-like_sf"/>
</dbReference>
<dbReference type="PANTHER" id="PTHR35535:SF2">
    <property type="entry name" value="DUF306 DOMAIN-CONTAINING PROTEIN"/>
    <property type="match status" value="1"/>
</dbReference>
<organism evidence="3">
    <name type="scientific">Micromonospora carbonacea</name>
    <dbReference type="NCBI Taxonomy" id="47853"/>
    <lineage>
        <taxon>Bacteria</taxon>
        <taxon>Bacillati</taxon>
        <taxon>Actinomycetota</taxon>
        <taxon>Actinomycetes</taxon>
        <taxon>Micromonosporales</taxon>
        <taxon>Micromonosporaceae</taxon>
        <taxon>Micromonospora</taxon>
    </lineage>
</organism>
<feature type="signal peptide" evidence="1">
    <location>
        <begin position="1"/>
        <end position="19"/>
    </location>
</feature>
<evidence type="ECO:0000259" key="2">
    <source>
        <dbReference type="Pfam" id="PF03724"/>
    </source>
</evidence>
<feature type="domain" description="DUF306" evidence="2">
    <location>
        <begin position="142"/>
        <end position="247"/>
    </location>
</feature>
<protein>
    <submittedName>
        <fullName evidence="3">META domain-containing protein</fullName>
    </submittedName>
</protein>
<reference evidence="3" key="1">
    <citation type="submission" date="2020-08" db="EMBL/GenBank/DDBJ databases">
        <title>A bifunctional nitrone conjugated secondary metabolite targeting the ribosome.</title>
        <authorList>
            <person name="Limbrick E.M."/>
            <person name="Graf M."/>
            <person name="Derewacz D.K."/>
            <person name="Nguyen F."/>
            <person name="Spraggins J.M."/>
            <person name="Wieland M."/>
            <person name="Ynigez-Gutierrez A.E."/>
            <person name="Reisman B.J."/>
            <person name="Zinshteyn B."/>
            <person name="McCulloch K."/>
            <person name="Iverson T.M."/>
            <person name="Green R."/>
            <person name="Wilson D.N."/>
            <person name="Bachmann B.O."/>
        </authorList>
    </citation>
    <scope>NUCLEOTIDE SEQUENCE</scope>
    <source>
        <strain evidence="3">Africana</strain>
    </source>
</reference>
<dbReference type="PANTHER" id="PTHR35535">
    <property type="entry name" value="HEAT SHOCK PROTEIN HSLJ"/>
    <property type="match status" value="1"/>
</dbReference>
<evidence type="ECO:0000256" key="1">
    <source>
        <dbReference type="SAM" id="SignalP"/>
    </source>
</evidence>
<dbReference type="InterPro" id="IPR005184">
    <property type="entry name" value="DUF306_Meta_HslJ"/>
</dbReference>
<accession>A0A7D5Y4V7</accession>
<gene>
    <name evidence="3" type="ORF">HZU44_17795</name>
</gene>